<evidence type="ECO:0000256" key="6">
    <source>
        <dbReference type="ARBA" id="ARBA00023002"/>
    </source>
</evidence>
<evidence type="ECO:0000256" key="7">
    <source>
        <dbReference type="ARBA" id="ARBA00025067"/>
    </source>
</evidence>
<keyword evidence="6 8" id="KW-0560">Oxidoreductase</keyword>
<dbReference type="GO" id="GO:0005829">
    <property type="term" value="C:cytosol"/>
    <property type="evidence" value="ECO:0007669"/>
    <property type="project" value="TreeGrafter"/>
</dbReference>
<dbReference type="GO" id="GO:0070401">
    <property type="term" value="F:NADP+ binding"/>
    <property type="evidence" value="ECO:0007669"/>
    <property type="project" value="UniProtKB-ARBA"/>
</dbReference>
<proteinExistence type="inferred from homology"/>
<dbReference type="RefSeq" id="WP_088860196.1">
    <property type="nucleotide sequence ID" value="NZ_CP022115.1"/>
</dbReference>
<evidence type="ECO:0000313" key="12">
    <source>
        <dbReference type="Proteomes" id="UP000197424"/>
    </source>
</evidence>
<evidence type="ECO:0000256" key="2">
    <source>
        <dbReference type="ARBA" id="ARBA00009539"/>
    </source>
</evidence>
<evidence type="ECO:0000256" key="8">
    <source>
        <dbReference type="PIRNR" id="PIRNR000194"/>
    </source>
</evidence>
<dbReference type="OrthoDB" id="9804315at2"/>
<dbReference type="AlphaFoldDB" id="A0A248LFM1"/>
<reference evidence="12" key="1">
    <citation type="submission" date="2017-06" db="EMBL/GenBank/DDBJ databases">
        <title>Whole genome sequence of Laribacter hongkongensis LHGZ1.</title>
        <authorList>
            <person name="Chen D."/>
            <person name="Wu H."/>
            <person name="Chen J."/>
        </authorList>
    </citation>
    <scope>NUCLEOTIDE SEQUENCE [LARGE SCALE GENOMIC DNA]</scope>
    <source>
        <strain evidence="12">LHGZ1</strain>
    </source>
</reference>
<dbReference type="Proteomes" id="UP000197424">
    <property type="component" value="Chromosome"/>
</dbReference>
<dbReference type="GO" id="GO:0046655">
    <property type="term" value="P:folic acid metabolic process"/>
    <property type="evidence" value="ECO:0007669"/>
    <property type="project" value="TreeGrafter"/>
</dbReference>
<dbReference type="Pfam" id="PF00186">
    <property type="entry name" value="DHFR_1"/>
    <property type="match status" value="1"/>
</dbReference>
<comment type="similarity">
    <text evidence="2 8 9">Belongs to the dihydrofolate reductase family.</text>
</comment>
<evidence type="ECO:0000313" key="11">
    <source>
        <dbReference type="EMBL" id="ASJ23610.1"/>
    </source>
</evidence>
<dbReference type="PROSITE" id="PS00075">
    <property type="entry name" value="DHFR_1"/>
    <property type="match status" value="1"/>
</dbReference>
<dbReference type="SUPFAM" id="SSF53597">
    <property type="entry name" value="Dihydrofolate reductase-like"/>
    <property type="match status" value="1"/>
</dbReference>
<dbReference type="PROSITE" id="PS51330">
    <property type="entry name" value="DHFR_2"/>
    <property type="match status" value="1"/>
</dbReference>
<dbReference type="PANTHER" id="PTHR48069:SF3">
    <property type="entry name" value="DIHYDROFOLATE REDUCTASE"/>
    <property type="match status" value="1"/>
</dbReference>
<comment type="pathway">
    <text evidence="1 8">Cofactor biosynthesis; tetrahydrofolate biosynthesis; 5,6,7,8-tetrahydrofolate from 7,8-dihydrofolate: step 1/1.</text>
</comment>
<dbReference type="GO" id="GO:0046452">
    <property type="term" value="P:dihydrofolate metabolic process"/>
    <property type="evidence" value="ECO:0007669"/>
    <property type="project" value="TreeGrafter"/>
</dbReference>
<dbReference type="EMBL" id="CP022115">
    <property type="protein sequence ID" value="ASJ23610.1"/>
    <property type="molecule type" value="Genomic_DNA"/>
</dbReference>
<feature type="domain" description="DHFR" evidence="10">
    <location>
        <begin position="6"/>
        <end position="165"/>
    </location>
</feature>
<dbReference type="PRINTS" id="PR00070">
    <property type="entry name" value="DHFR"/>
</dbReference>
<evidence type="ECO:0000256" key="4">
    <source>
        <dbReference type="ARBA" id="ARBA00022563"/>
    </source>
</evidence>
<dbReference type="FunFam" id="3.40.430.10:FF:000001">
    <property type="entry name" value="Dihydrofolate reductase"/>
    <property type="match status" value="1"/>
</dbReference>
<dbReference type="EC" id="1.5.1.3" evidence="3 8"/>
<name>A0A248LFM1_9NEIS</name>
<accession>A0A248LFM1</accession>
<dbReference type="Gene3D" id="3.40.430.10">
    <property type="entry name" value="Dihydrofolate Reductase, subunit A"/>
    <property type="match status" value="1"/>
</dbReference>
<sequence length="167" mass="18552">MTQHPPLALIAARARNGVIGLDNRMPWHLPEDLAYFKRVTLGKPVVMGRKTFESIGRPLPGRLNIVVTRNPGWQAAGVQVAHSLDAALALAAAAVPEEIMLIGGAELYRQALPQADVLYLTEIDAEFAGDAFFPEVDLARWRIDREEAGQRDSDGLRWRFVRYLPRG</sequence>
<evidence type="ECO:0000259" key="10">
    <source>
        <dbReference type="PROSITE" id="PS51330"/>
    </source>
</evidence>
<dbReference type="InterPro" id="IPR024072">
    <property type="entry name" value="DHFR-like_dom_sf"/>
</dbReference>
<protein>
    <recommendedName>
        <fullName evidence="3 8">Dihydrofolate reductase</fullName>
        <ecNumber evidence="3 8">1.5.1.3</ecNumber>
    </recommendedName>
</protein>
<evidence type="ECO:0000256" key="3">
    <source>
        <dbReference type="ARBA" id="ARBA00012856"/>
    </source>
</evidence>
<comment type="catalytic activity">
    <reaction evidence="8">
        <text>(6S)-5,6,7,8-tetrahydrofolate + NADP(+) = 7,8-dihydrofolate + NADPH + H(+)</text>
        <dbReference type="Rhea" id="RHEA:15009"/>
        <dbReference type="ChEBI" id="CHEBI:15378"/>
        <dbReference type="ChEBI" id="CHEBI:57451"/>
        <dbReference type="ChEBI" id="CHEBI:57453"/>
        <dbReference type="ChEBI" id="CHEBI:57783"/>
        <dbReference type="ChEBI" id="CHEBI:58349"/>
        <dbReference type="EC" id="1.5.1.3"/>
    </reaction>
</comment>
<evidence type="ECO:0000256" key="9">
    <source>
        <dbReference type="RuleBase" id="RU004474"/>
    </source>
</evidence>
<dbReference type="GO" id="GO:0046654">
    <property type="term" value="P:tetrahydrofolate biosynthetic process"/>
    <property type="evidence" value="ECO:0007669"/>
    <property type="project" value="UniProtKB-UniPathway"/>
</dbReference>
<dbReference type="InterPro" id="IPR012259">
    <property type="entry name" value="DHFR"/>
</dbReference>
<dbReference type="GO" id="GO:0004146">
    <property type="term" value="F:dihydrofolate reductase activity"/>
    <property type="evidence" value="ECO:0007669"/>
    <property type="project" value="UniProtKB-EC"/>
</dbReference>
<evidence type="ECO:0000256" key="1">
    <source>
        <dbReference type="ARBA" id="ARBA00004903"/>
    </source>
</evidence>
<dbReference type="InterPro" id="IPR017925">
    <property type="entry name" value="DHFR_CS"/>
</dbReference>
<evidence type="ECO:0000256" key="5">
    <source>
        <dbReference type="ARBA" id="ARBA00022857"/>
    </source>
</evidence>
<gene>
    <name evidence="11" type="ORF">LHGZ1_0779</name>
</gene>
<dbReference type="PIRSF" id="PIRSF000194">
    <property type="entry name" value="DHFR"/>
    <property type="match status" value="1"/>
</dbReference>
<organism evidence="11 12">
    <name type="scientific">Laribacter hongkongensis</name>
    <dbReference type="NCBI Taxonomy" id="168471"/>
    <lineage>
        <taxon>Bacteria</taxon>
        <taxon>Pseudomonadati</taxon>
        <taxon>Pseudomonadota</taxon>
        <taxon>Betaproteobacteria</taxon>
        <taxon>Neisseriales</taxon>
        <taxon>Aquaspirillaceae</taxon>
        <taxon>Laribacter</taxon>
    </lineage>
</organism>
<dbReference type="CDD" id="cd00209">
    <property type="entry name" value="DHFR"/>
    <property type="match status" value="1"/>
</dbReference>
<comment type="function">
    <text evidence="7 8">Key enzyme in folate metabolism. Catalyzes an essential reaction for de novo glycine and purine synthesis, and for DNA precursor synthesis.</text>
</comment>
<dbReference type="GO" id="GO:0006730">
    <property type="term" value="P:one-carbon metabolic process"/>
    <property type="evidence" value="ECO:0007669"/>
    <property type="project" value="UniProtKB-KW"/>
</dbReference>
<keyword evidence="4 8" id="KW-0554">One-carbon metabolism</keyword>
<dbReference type="UniPathway" id="UPA00077">
    <property type="reaction ID" value="UER00158"/>
</dbReference>
<dbReference type="PANTHER" id="PTHR48069">
    <property type="entry name" value="DIHYDROFOLATE REDUCTASE"/>
    <property type="match status" value="1"/>
</dbReference>
<keyword evidence="5 8" id="KW-0521">NADP</keyword>
<dbReference type="InterPro" id="IPR001796">
    <property type="entry name" value="DHFR_dom"/>
</dbReference>